<sequence>MMQASKATVASTESNMSSTDAAAPVAYFGVSLEAGTTLCDDDELPLIFSDLASALRCLKKYRGARFKAFGSREDAIAFSITPADTAVKSTELPNFASAALVGETSSNYPAPASQDLVRLRKAVEDGDAAFFKQTVWSNPRYLVGSGDTPTILQEGYRYNALHVACTKGKATLVQLLLNTLQDAHFIELLYPDSSIDVRNWRKMFLLDRYLNTPEKGHCETPLHFACKFGCYEAVELLVELPECDRNSRNKEGKVPRDIICDRMPSATVNFKKRMDSLFEERLFVPVLRSEDNSVAPTVGEPFSPRASPMLSPTASLLVTSRSIVATAGPMSPTEARRM</sequence>
<comment type="subcellular location">
    <subcellularLocation>
        <location evidence="2">Endoplasmic reticulum</location>
    </subcellularLocation>
    <subcellularLocation>
        <location evidence="1">Target cell membrane</location>
    </subcellularLocation>
</comment>
<dbReference type="GO" id="GO:0051721">
    <property type="term" value="F:protein phosphatase 2A binding"/>
    <property type="evidence" value="ECO:0007669"/>
    <property type="project" value="TreeGrafter"/>
</dbReference>
<evidence type="ECO:0000313" key="14">
    <source>
        <dbReference type="Proteomes" id="UP000821866"/>
    </source>
</evidence>
<keyword evidence="8" id="KW-0638">Presynaptic neurotoxin</keyword>
<dbReference type="GO" id="GO:0044231">
    <property type="term" value="C:host cell presynaptic membrane"/>
    <property type="evidence" value="ECO:0007669"/>
    <property type="project" value="UniProtKB-KW"/>
</dbReference>
<protein>
    <recommendedName>
        <fullName evidence="12">ANKLE2 third alpha/beta domain-containing protein</fullName>
    </recommendedName>
</protein>
<dbReference type="SUPFAM" id="SSF48403">
    <property type="entry name" value="Ankyrin repeat"/>
    <property type="match status" value="1"/>
</dbReference>
<dbReference type="FunFam" id="1.25.40.20:FF:000072">
    <property type="entry name" value="Ankyrin repeat and LEM domain containing 2"/>
    <property type="match status" value="1"/>
</dbReference>
<dbReference type="PANTHER" id="PTHR12349">
    <property type="entry name" value="ANKYRIN REPEAT AND LEM DOMAIN-CONTAINING PROTEIN 2"/>
    <property type="match status" value="1"/>
</dbReference>
<dbReference type="GO" id="GO:0007399">
    <property type="term" value="P:nervous system development"/>
    <property type="evidence" value="ECO:0007669"/>
    <property type="project" value="UniProtKB-ARBA"/>
</dbReference>
<keyword evidence="8" id="KW-0800">Toxin</keyword>
<dbReference type="Pfam" id="PF12796">
    <property type="entry name" value="Ank_2"/>
    <property type="match status" value="1"/>
</dbReference>
<comment type="caution">
    <text evidence="13">The sequence shown here is derived from an EMBL/GenBank/DDBJ whole genome shotgun (WGS) entry which is preliminary data.</text>
</comment>
<feature type="domain" description="ANKLE2 third alpha/beta" evidence="12">
    <location>
        <begin position="283"/>
        <end position="337"/>
    </location>
</feature>
<dbReference type="InterPro" id="IPR002110">
    <property type="entry name" value="Ankyrin_rpt"/>
</dbReference>
<evidence type="ECO:0000256" key="1">
    <source>
        <dbReference type="ARBA" id="ARBA00004175"/>
    </source>
</evidence>
<keyword evidence="6" id="KW-0132">Cell division</keyword>
<dbReference type="EMBL" id="JABSTU010000010">
    <property type="protein sequence ID" value="KAH8019117.1"/>
    <property type="molecule type" value="Genomic_DNA"/>
</dbReference>
<gene>
    <name evidence="13" type="ORF">HPB51_016755</name>
</gene>
<evidence type="ECO:0000256" key="6">
    <source>
        <dbReference type="ARBA" id="ARBA00022618"/>
    </source>
</evidence>
<dbReference type="Proteomes" id="UP000821866">
    <property type="component" value="Chromosome 8"/>
</dbReference>
<keyword evidence="5" id="KW-1052">Target cell membrane</keyword>
<evidence type="ECO:0000256" key="10">
    <source>
        <dbReference type="ARBA" id="ARBA00023298"/>
    </source>
</evidence>
<keyword evidence="9" id="KW-0040">ANK repeat</keyword>
<dbReference type="SMART" id="SM00248">
    <property type="entry name" value="ANK"/>
    <property type="match status" value="2"/>
</dbReference>
<comment type="similarity">
    <text evidence="3">Belongs to the ANKLE2 family.</text>
</comment>
<evidence type="ECO:0000313" key="13">
    <source>
        <dbReference type="EMBL" id="KAH8019117.1"/>
    </source>
</evidence>
<dbReference type="GO" id="GO:0005783">
    <property type="term" value="C:endoplasmic reticulum"/>
    <property type="evidence" value="ECO:0007669"/>
    <property type="project" value="UniProtKB-SubCell"/>
</dbReference>
<name>A0A9J6DA96_RHIMP</name>
<proteinExistence type="inferred from homology"/>
<evidence type="ECO:0000256" key="7">
    <source>
        <dbReference type="ARBA" id="ARBA00022824"/>
    </source>
</evidence>
<dbReference type="InterPro" id="IPR036770">
    <property type="entry name" value="Ankyrin_rpt-contain_sf"/>
</dbReference>
<evidence type="ECO:0000256" key="8">
    <source>
        <dbReference type="ARBA" id="ARBA00023028"/>
    </source>
</evidence>
<reference evidence="13" key="1">
    <citation type="journal article" date="2020" name="Cell">
        <title>Large-Scale Comparative Analyses of Tick Genomes Elucidate Their Genetic Diversity and Vector Capacities.</title>
        <authorList>
            <consortium name="Tick Genome and Microbiome Consortium (TIGMIC)"/>
            <person name="Jia N."/>
            <person name="Wang J."/>
            <person name="Shi W."/>
            <person name="Du L."/>
            <person name="Sun Y."/>
            <person name="Zhan W."/>
            <person name="Jiang J.F."/>
            <person name="Wang Q."/>
            <person name="Zhang B."/>
            <person name="Ji P."/>
            <person name="Bell-Sakyi L."/>
            <person name="Cui X.M."/>
            <person name="Yuan T.T."/>
            <person name="Jiang B.G."/>
            <person name="Yang W.F."/>
            <person name="Lam T.T."/>
            <person name="Chang Q.C."/>
            <person name="Ding S.J."/>
            <person name="Wang X.J."/>
            <person name="Zhu J.G."/>
            <person name="Ruan X.D."/>
            <person name="Zhao L."/>
            <person name="Wei J.T."/>
            <person name="Ye R.Z."/>
            <person name="Que T.C."/>
            <person name="Du C.H."/>
            <person name="Zhou Y.H."/>
            <person name="Cheng J.X."/>
            <person name="Dai P.F."/>
            <person name="Guo W.B."/>
            <person name="Han X.H."/>
            <person name="Huang E.J."/>
            <person name="Li L.F."/>
            <person name="Wei W."/>
            <person name="Gao Y.C."/>
            <person name="Liu J.Z."/>
            <person name="Shao H.Z."/>
            <person name="Wang X."/>
            <person name="Wang C.C."/>
            <person name="Yang T.C."/>
            <person name="Huo Q.B."/>
            <person name="Li W."/>
            <person name="Chen H.Y."/>
            <person name="Chen S.E."/>
            <person name="Zhou L.G."/>
            <person name="Ni X.B."/>
            <person name="Tian J.H."/>
            <person name="Sheng Y."/>
            <person name="Liu T."/>
            <person name="Pan Y.S."/>
            <person name="Xia L.Y."/>
            <person name="Li J."/>
            <person name="Zhao F."/>
            <person name="Cao W.C."/>
        </authorList>
    </citation>
    <scope>NUCLEOTIDE SEQUENCE</scope>
    <source>
        <strain evidence="13">Rmic-2018</strain>
    </source>
</reference>
<keyword evidence="8" id="KW-0528">Neurotoxin</keyword>
<organism evidence="13 14">
    <name type="scientific">Rhipicephalus microplus</name>
    <name type="common">Cattle tick</name>
    <name type="synonym">Boophilus microplus</name>
    <dbReference type="NCBI Taxonomy" id="6941"/>
    <lineage>
        <taxon>Eukaryota</taxon>
        <taxon>Metazoa</taxon>
        <taxon>Ecdysozoa</taxon>
        <taxon>Arthropoda</taxon>
        <taxon>Chelicerata</taxon>
        <taxon>Arachnida</taxon>
        <taxon>Acari</taxon>
        <taxon>Parasitiformes</taxon>
        <taxon>Ixodida</taxon>
        <taxon>Ixodoidea</taxon>
        <taxon>Ixodidae</taxon>
        <taxon>Rhipicephalinae</taxon>
        <taxon>Rhipicephalus</taxon>
        <taxon>Boophilus</taxon>
    </lineage>
</organism>
<dbReference type="PANTHER" id="PTHR12349:SF4">
    <property type="entry name" value="ANKYRIN REPEAT AND LEM DOMAIN-CONTAINING PROTEIN 2"/>
    <property type="match status" value="1"/>
</dbReference>
<evidence type="ECO:0000256" key="4">
    <source>
        <dbReference type="ARBA" id="ARBA00022483"/>
    </source>
</evidence>
<keyword evidence="14" id="KW-1185">Reference proteome</keyword>
<dbReference type="GO" id="GO:0044218">
    <property type="term" value="C:other organism cell membrane"/>
    <property type="evidence" value="ECO:0007669"/>
    <property type="project" value="UniProtKB-KW"/>
</dbReference>
<reference evidence="13" key="2">
    <citation type="submission" date="2021-09" db="EMBL/GenBank/DDBJ databases">
        <authorList>
            <person name="Jia N."/>
            <person name="Wang J."/>
            <person name="Shi W."/>
            <person name="Du L."/>
            <person name="Sun Y."/>
            <person name="Zhan W."/>
            <person name="Jiang J."/>
            <person name="Wang Q."/>
            <person name="Zhang B."/>
            <person name="Ji P."/>
            <person name="Sakyi L.B."/>
            <person name="Cui X."/>
            <person name="Yuan T."/>
            <person name="Jiang B."/>
            <person name="Yang W."/>
            <person name="Lam T.T.-Y."/>
            <person name="Chang Q."/>
            <person name="Ding S."/>
            <person name="Wang X."/>
            <person name="Zhu J."/>
            <person name="Ruan X."/>
            <person name="Zhao L."/>
            <person name="Wei J."/>
            <person name="Que T."/>
            <person name="Du C."/>
            <person name="Cheng J."/>
            <person name="Dai P."/>
            <person name="Han X."/>
            <person name="Huang E."/>
            <person name="Gao Y."/>
            <person name="Liu J."/>
            <person name="Shao H."/>
            <person name="Ye R."/>
            <person name="Li L."/>
            <person name="Wei W."/>
            <person name="Wang X."/>
            <person name="Wang C."/>
            <person name="Huo Q."/>
            <person name="Li W."/>
            <person name="Guo W."/>
            <person name="Chen H."/>
            <person name="Chen S."/>
            <person name="Zhou L."/>
            <person name="Zhou L."/>
            <person name="Ni X."/>
            <person name="Tian J."/>
            <person name="Zhou Y."/>
            <person name="Sheng Y."/>
            <person name="Liu T."/>
            <person name="Pan Y."/>
            <person name="Xia L."/>
            <person name="Li J."/>
            <person name="Zhao F."/>
            <person name="Cao W."/>
        </authorList>
    </citation>
    <scope>NUCLEOTIDE SEQUENCE</scope>
    <source>
        <strain evidence="13">Rmic-2018</strain>
        <tissue evidence="13">Larvae</tissue>
    </source>
</reference>
<dbReference type="Gene3D" id="1.25.40.20">
    <property type="entry name" value="Ankyrin repeat-containing domain"/>
    <property type="match status" value="1"/>
</dbReference>
<evidence type="ECO:0000259" key="12">
    <source>
        <dbReference type="Pfam" id="PF24567"/>
    </source>
</evidence>
<dbReference type="VEuPathDB" id="VectorBase:LOC119170059"/>
<keyword evidence="10" id="KW-1053">Target membrane</keyword>
<keyword evidence="4" id="KW-0268">Exocytosis</keyword>
<keyword evidence="10" id="KW-0472">Membrane</keyword>
<accession>A0A9J6DA96</accession>
<evidence type="ECO:0000256" key="9">
    <source>
        <dbReference type="ARBA" id="ARBA00023043"/>
    </source>
</evidence>
<dbReference type="Pfam" id="PF24567">
    <property type="entry name" value="ANKLE2_3rd"/>
    <property type="match status" value="1"/>
</dbReference>
<keyword evidence="7" id="KW-0256">Endoplasmic reticulum</keyword>
<dbReference type="InterPro" id="IPR056237">
    <property type="entry name" value="ANKLE2_3rd"/>
</dbReference>
<dbReference type="GO" id="GO:0006887">
    <property type="term" value="P:exocytosis"/>
    <property type="evidence" value="ECO:0007669"/>
    <property type="project" value="UniProtKB-KW"/>
</dbReference>
<evidence type="ECO:0000256" key="3">
    <source>
        <dbReference type="ARBA" id="ARBA00007597"/>
    </source>
</evidence>
<dbReference type="AlphaFoldDB" id="A0A9J6DA96"/>
<keyword evidence="11" id="KW-0131">Cell cycle</keyword>
<evidence type="ECO:0000256" key="2">
    <source>
        <dbReference type="ARBA" id="ARBA00004240"/>
    </source>
</evidence>
<evidence type="ECO:0000256" key="11">
    <source>
        <dbReference type="ARBA" id="ARBA00023306"/>
    </source>
</evidence>
<evidence type="ECO:0000256" key="5">
    <source>
        <dbReference type="ARBA" id="ARBA00022537"/>
    </source>
</evidence>
<dbReference type="GO" id="GO:0051301">
    <property type="term" value="P:cell division"/>
    <property type="evidence" value="ECO:0007669"/>
    <property type="project" value="UniProtKB-KW"/>
</dbReference>
<dbReference type="GO" id="GO:0031468">
    <property type="term" value="P:nuclear membrane reassembly"/>
    <property type="evidence" value="ECO:0007669"/>
    <property type="project" value="UniProtKB-ARBA"/>
</dbReference>